<dbReference type="EMBL" id="RCHR01000001">
    <property type="protein sequence ID" value="RLL48514.1"/>
    <property type="molecule type" value="Genomic_DNA"/>
</dbReference>
<dbReference type="InterPro" id="IPR050299">
    <property type="entry name" value="YjjX_NTPase"/>
</dbReference>
<keyword evidence="14" id="KW-1185">Reference proteome</keyword>
<dbReference type="InterPro" id="IPR029001">
    <property type="entry name" value="ITPase-like_fam"/>
</dbReference>
<evidence type="ECO:0000256" key="10">
    <source>
        <dbReference type="ARBA" id="ARBA00048174"/>
    </source>
</evidence>
<organism evidence="13 14">
    <name type="scientific">Oceanobacillus piezotolerans</name>
    <dbReference type="NCBI Taxonomy" id="2448030"/>
    <lineage>
        <taxon>Bacteria</taxon>
        <taxon>Bacillati</taxon>
        <taxon>Bacillota</taxon>
        <taxon>Bacilli</taxon>
        <taxon>Bacillales</taxon>
        <taxon>Bacillaceae</taxon>
        <taxon>Oceanobacillus</taxon>
    </lineage>
</organism>
<dbReference type="Pfam" id="PF01931">
    <property type="entry name" value="NTPase_I-T"/>
    <property type="match status" value="1"/>
</dbReference>
<dbReference type="GO" id="GO:0009117">
    <property type="term" value="P:nucleotide metabolic process"/>
    <property type="evidence" value="ECO:0007669"/>
    <property type="project" value="UniProtKB-KW"/>
</dbReference>
<evidence type="ECO:0000256" key="3">
    <source>
        <dbReference type="ARBA" id="ARBA00022723"/>
    </source>
</evidence>
<evidence type="ECO:0000256" key="7">
    <source>
        <dbReference type="ARBA" id="ARBA00023080"/>
    </source>
</evidence>
<proteinExistence type="predicted"/>
<dbReference type="Proteomes" id="UP000270219">
    <property type="component" value="Unassembled WGS sequence"/>
</dbReference>
<evidence type="ECO:0000256" key="9">
    <source>
        <dbReference type="ARBA" id="ARBA00038901"/>
    </source>
</evidence>
<protein>
    <recommendedName>
        <fullName evidence="9">inosine/xanthosine triphosphatase</fullName>
        <ecNumber evidence="9">3.6.1.73</ecNumber>
    </recommendedName>
</protein>
<comment type="catalytic activity">
    <reaction evidence="10">
        <text>ITP + H2O = IDP + phosphate + H(+)</text>
        <dbReference type="Rhea" id="RHEA:28330"/>
        <dbReference type="ChEBI" id="CHEBI:15377"/>
        <dbReference type="ChEBI" id="CHEBI:15378"/>
        <dbReference type="ChEBI" id="CHEBI:43474"/>
        <dbReference type="ChEBI" id="CHEBI:58280"/>
        <dbReference type="ChEBI" id="CHEBI:61402"/>
        <dbReference type="EC" id="3.6.1.73"/>
    </reaction>
</comment>
<evidence type="ECO:0000313" key="13">
    <source>
        <dbReference type="EMBL" id="RLL48514.1"/>
    </source>
</evidence>
<keyword evidence="4" id="KW-0547">Nucleotide-binding</keyword>
<comment type="catalytic activity">
    <reaction evidence="11">
        <text>XTP + H2O = XDP + phosphate + H(+)</text>
        <dbReference type="Rhea" id="RHEA:28406"/>
        <dbReference type="ChEBI" id="CHEBI:15377"/>
        <dbReference type="ChEBI" id="CHEBI:15378"/>
        <dbReference type="ChEBI" id="CHEBI:43474"/>
        <dbReference type="ChEBI" id="CHEBI:59884"/>
        <dbReference type="ChEBI" id="CHEBI:61314"/>
        <dbReference type="EC" id="3.6.1.73"/>
    </reaction>
</comment>
<dbReference type="OrthoDB" id="164951at2"/>
<keyword evidence="5" id="KW-0378">Hydrolase</keyword>
<dbReference type="PANTHER" id="PTHR34699:SF2">
    <property type="entry name" value="NON-CANONICAL PURINE NTP PHOSPHATASE_PRRC1 DOMAIN-CONTAINING PROTEIN"/>
    <property type="match status" value="1"/>
</dbReference>
<keyword evidence="8" id="KW-0464">Manganese</keyword>
<dbReference type="Gene3D" id="3.90.950.10">
    <property type="match status" value="1"/>
</dbReference>
<evidence type="ECO:0000256" key="11">
    <source>
        <dbReference type="ARBA" id="ARBA00048781"/>
    </source>
</evidence>
<dbReference type="NCBIfam" id="NF002850">
    <property type="entry name" value="PRK03114.1"/>
    <property type="match status" value="1"/>
</dbReference>
<accession>A0A498DBK3</accession>
<comment type="cofactor">
    <cofactor evidence="1">
        <name>Mn(2+)</name>
        <dbReference type="ChEBI" id="CHEBI:29035"/>
    </cofactor>
</comment>
<comment type="caution">
    <text evidence="13">The sequence shown here is derived from an EMBL/GenBank/DDBJ whole genome shotgun (WGS) entry which is preliminary data.</text>
</comment>
<reference evidence="13 14" key="1">
    <citation type="submission" date="2018-10" db="EMBL/GenBank/DDBJ databases">
        <title>Oceanobacillus sp. YLB-02 draft genome.</title>
        <authorList>
            <person name="Yu L."/>
        </authorList>
    </citation>
    <scope>NUCLEOTIDE SEQUENCE [LARGE SCALE GENOMIC DNA]</scope>
    <source>
        <strain evidence="13 14">YLB-02</strain>
    </source>
</reference>
<name>A0A498DBK3_9BACI</name>
<keyword evidence="3" id="KW-0479">Metal-binding</keyword>
<dbReference type="GO" id="GO:0103023">
    <property type="term" value="F:ITPase activity"/>
    <property type="evidence" value="ECO:0007669"/>
    <property type="project" value="UniProtKB-EC"/>
</dbReference>
<dbReference type="GO" id="GO:0046872">
    <property type="term" value="F:metal ion binding"/>
    <property type="evidence" value="ECO:0007669"/>
    <property type="project" value="UniProtKB-KW"/>
</dbReference>
<keyword evidence="7" id="KW-0546">Nucleotide metabolism</keyword>
<evidence type="ECO:0000256" key="4">
    <source>
        <dbReference type="ARBA" id="ARBA00022741"/>
    </source>
</evidence>
<evidence type="ECO:0000313" key="14">
    <source>
        <dbReference type="Proteomes" id="UP000270219"/>
    </source>
</evidence>
<keyword evidence="6" id="KW-0460">Magnesium</keyword>
<dbReference type="RefSeq" id="WP_121521668.1">
    <property type="nucleotide sequence ID" value="NZ_RCHR01000001.1"/>
</dbReference>
<dbReference type="AlphaFoldDB" id="A0A498DBK3"/>
<dbReference type="GO" id="GO:0000166">
    <property type="term" value="F:nucleotide binding"/>
    <property type="evidence" value="ECO:0007669"/>
    <property type="project" value="UniProtKB-KW"/>
</dbReference>
<evidence type="ECO:0000259" key="12">
    <source>
        <dbReference type="Pfam" id="PF01931"/>
    </source>
</evidence>
<evidence type="ECO:0000256" key="8">
    <source>
        <dbReference type="ARBA" id="ARBA00023211"/>
    </source>
</evidence>
<comment type="cofactor">
    <cofactor evidence="2">
        <name>Mg(2+)</name>
        <dbReference type="ChEBI" id="CHEBI:18420"/>
    </cofactor>
</comment>
<gene>
    <name evidence="13" type="ORF">D8M04_00500</name>
</gene>
<dbReference type="SUPFAM" id="SSF52972">
    <property type="entry name" value="ITPase-like"/>
    <property type="match status" value="1"/>
</dbReference>
<dbReference type="InterPro" id="IPR026533">
    <property type="entry name" value="NTPase/PRRC1"/>
</dbReference>
<feature type="domain" description="Non-canonical purine NTP phosphatase/PRRC1" evidence="12">
    <location>
        <begin position="6"/>
        <end position="157"/>
    </location>
</feature>
<dbReference type="EC" id="3.6.1.73" evidence="9"/>
<dbReference type="PANTHER" id="PTHR34699">
    <property type="match status" value="1"/>
</dbReference>
<evidence type="ECO:0000256" key="2">
    <source>
        <dbReference type="ARBA" id="ARBA00001946"/>
    </source>
</evidence>
<sequence>MNICIGSKNPTKVDAVKDIFPEANLIALEVPSNVPNQPFSDEETRRGAINRALHSRESHSDAIGIGLEGGVMYVGKQLYLCNWGALVDVSGHIYTASGARVVLPIEIDNELKTGKELGDIMDEYARRQDVRKNEGAIGIFTNDLISRKEMFTHVVKMLKGQMEYGKVNIKNSSN</sequence>
<evidence type="ECO:0000256" key="5">
    <source>
        <dbReference type="ARBA" id="ARBA00022801"/>
    </source>
</evidence>
<evidence type="ECO:0000256" key="6">
    <source>
        <dbReference type="ARBA" id="ARBA00022842"/>
    </source>
</evidence>
<evidence type="ECO:0000256" key="1">
    <source>
        <dbReference type="ARBA" id="ARBA00001936"/>
    </source>
</evidence>